<protein>
    <submittedName>
        <fullName evidence="2">Uncharacterized protein</fullName>
    </submittedName>
</protein>
<name>A0A1E1WXH3_9ACAR</name>
<dbReference type="EMBL" id="GFAC01007448">
    <property type="protein sequence ID" value="JAT91740.1"/>
    <property type="molecule type" value="mRNA"/>
</dbReference>
<feature type="region of interest" description="Disordered" evidence="1">
    <location>
        <begin position="1"/>
        <end position="35"/>
    </location>
</feature>
<proteinExistence type="evidence at transcript level"/>
<dbReference type="AlphaFoldDB" id="A0A1E1WXH3"/>
<reference evidence="2" key="1">
    <citation type="journal article" date="2017" name="Front. Cell. Infect. Microbiol.">
        <title>The Distinct Transcriptional Response of the Midgut of Amblyomma sculptum and Amblyomma aureolatum Ticks to Rickettsia rickettsii Correlates to Their Differences in Susceptibility to Infection.</title>
        <authorList>
            <person name="Martins L.A."/>
            <person name="Galletti M.F.B.M."/>
            <person name="Ribeiro J.M."/>
            <person name="Fujita A."/>
            <person name="Costa F.B."/>
            <person name="Labruna M.B."/>
            <person name="Daffre S."/>
            <person name="Fogaca A.C."/>
        </authorList>
    </citation>
    <scope>NUCLEOTIDE SEQUENCE</scope>
</reference>
<feature type="non-terminal residue" evidence="2">
    <location>
        <position position="1"/>
    </location>
</feature>
<evidence type="ECO:0000313" key="2">
    <source>
        <dbReference type="EMBL" id="JAT91740.1"/>
    </source>
</evidence>
<sequence length="122" mass="13343">ADTVEADAAEASGVENQQNGELNISAGDDMEDAPFDKGEAWEDEIEAAYSGGRTIESKDDDADSEDWETEIVKPCFIVPKQPYLYGKKVFLPADIHATSIQRRAPSFHAIEGQFDDADDSDT</sequence>
<accession>A0A1E1WXH3</accession>
<evidence type="ECO:0000256" key="1">
    <source>
        <dbReference type="SAM" id="MobiDB-lite"/>
    </source>
</evidence>
<organism evidence="2">
    <name type="scientific">Amblyomma aureolatum</name>
    <dbReference type="NCBI Taxonomy" id="187763"/>
    <lineage>
        <taxon>Eukaryota</taxon>
        <taxon>Metazoa</taxon>
        <taxon>Ecdysozoa</taxon>
        <taxon>Arthropoda</taxon>
        <taxon>Chelicerata</taxon>
        <taxon>Arachnida</taxon>
        <taxon>Acari</taxon>
        <taxon>Parasitiformes</taxon>
        <taxon>Ixodida</taxon>
        <taxon>Ixodoidea</taxon>
        <taxon>Ixodidae</taxon>
        <taxon>Amblyomminae</taxon>
        <taxon>Amblyomma</taxon>
    </lineage>
</organism>